<keyword evidence="2" id="KW-0328">Glycosyltransferase</keyword>
<dbReference type="InterPro" id="IPR050256">
    <property type="entry name" value="Glycosyltransferase_2"/>
</dbReference>
<dbReference type="RefSeq" id="WP_144995861.1">
    <property type="nucleotide sequence ID" value="NZ_CP036281.1"/>
</dbReference>
<proteinExistence type="predicted"/>
<dbReference type="Pfam" id="PF00535">
    <property type="entry name" value="Glycos_transf_2"/>
    <property type="match status" value="1"/>
</dbReference>
<dbReference type="InterPro" id="IPR001173">
    <property type="entry name" value="Glyco_trans_2-like"/>
</dbReference>
<dbReference type="OrthoDB" id="9810303at2"/>
<feature type="domain" description="Glycosyltransferase 2-like" evidence="1">
    <location>
        <begin position="55"/>
        <end position="223"/>
    </location>
</feature>
<dbReference type="AlphaFoldDB" id="A0A518CN03"/>
<dbReference type="Gene3D" id="3.90.550.10">
    <property type="entry name" value="Spore Coat Polysaccharide Biosynthesis Protein SpsA, Chain A"/>
    <property type="match status" value="1"/>
</dbReference>
<dbReference type="EC" id="2.4.2.53" evidence="2"/>
<evidence type="ECO:0000313" key="2">
    <source>
        <dbReference type="EMBL" id="QDU80599.1"/>
    </source>
</evidence>
<dbReference type="Proteomes" id="UP000317178">
    <property type="component" value="Chromosome"/>
</dbReference>
<dbReference type="CDD" id="cd04179">
    <property type="entry name" value="DPM_DPG-synthase_like"/>
    <property type="match status" value="1"/>
</dbReference>
<reference evidence="2 3" key="1">
    <citation type="submission" date="2019-02" db="EMBL/GenBank/DDBJ databases">
        <title>Deep-cultivation of Planctomycetes and their phenomic and genomic characterization uncovers novel biology.</title>
        <authorList>
            <person name="Wiegand S."/>
            <person name="Jogler M."/>
            <person name="Boedeker C."/>
            <person name="Pinto D."/>
            <person name="Vollmers J."/>
            <person name="Rivas-Marin E."/>
            <person name="Kohn T."/>
            <person name="Peeters S.H."/>
            <person name="Heuer A."/>
            <person name="Rast P."/>
            <person name="Oberbeckmann S."/>
            <person name="Bunk B."/>
            <person name="Jeske O."/>
            <person name="Meyerdierks A."/>
            <person name="Storesund J.E."/>
            <person name="Kallscheuer N."/>
            <person name="Luecker S."/>
            <person name="Lage O.M."/>
            <person name="Pohl T."/>
            <person name="Merkel B.J."/>
            <person name="Hornburger P."/>
            <person name="Mueller R.-W."/>
            <person name="Bruemmer F."/>
            <person name="Labrenz M."/>
            <person name="Spormann A.M."/>
            <person name="Op den Camp H."/>
            <person name="Overmann J."/>
            <person name="Amann R."/>
            <person name="Jetten M.S.M."/>
            <person name="Mascher T."/>
            <person name="Medema M.H."/>
            <person name="Devos D.P."/>
            <person name="Kaster A.-K."/>
            <person name="Ovreas L."/>
            <person name="Rohde M."/>
            <person name="Galperin M.Y."/>
            <person name="Jogler C."/>
        </authorList>
    </citation>
    <scope>NUCLEOTIDE SEQUENCE [LARGE SCALE GENOMIC DNA]</scope>
    <source>
        <strain evidence="2 3">Pla110</strain>
    </source>
</reference>
<dbReference type="KEGG" id="plon:Pla110_23300"/>
<dbReference type="PANTHER" id="PTHR48090">
    <property type="entry name" value="UNDECAPRENYL-PHOSPHATE 4-DEOXY-4-FORMAMIDO-L-ARABINOSE TRANSFERASE-RELATED"/>
    <property type="match status" value="1"/>
</dbReference>
<gene>
    <name evidence="2" type="primary">arnC_2</name>
    <name evidence="2" type="ORF">Pla110_23300</name>
</gene>
<keyword evidence="3" id="KW-1185">Reference proteome</keyword>
<organism evidence="2 3">
    <name type="scientific">Polystyrenella longa</name>
    <dbReference type="NCBI Taxonomy" id="2528007"/>
    <lineage>
        <taxon>Bacteria</taxon>
        <taxon>Pseudomonadati</taxon>
        <taxon>Planctomycetota</taxon>
        <taxon>Planctomycetia</taxon>
        <taxon>Planctomycetales</taxon>
        <taxon>Planctomycetaceae</taxon>
        <taxon>Polystyrenella</taxon>
    </lineage>
</organism>
<protein>
    <submittedName>
        <fullName evidence="2">Undecaprenyl-phosphate 4-deoxy-4-formamido-L-arabinose transferase</fullName>
        <ecNumber evidence="2">2.4.2.53</ecNumber>
    </submittedName>
</protein>
<dbReference type="GO" id="GO:0099621">
    <property type="term" value="F:undecaprenyl-phosphate 4-deoxy-4-formamido-L-arabinose transferase activity"/>
    <property type="evidence" value="ECO:0007669"/>
    <property type="project" value="UniProtKB-EC"/>
</dbReference>
<dbReference type="EMBL" id="CP036281">
    <property type="protein sequence ID" value="QDU80599.1"/>
    <property type="molecule type" value="Genomic_DNA"/>
</dbReference>
<dbReference type="PANTHER" id="PTHR48090:SF7">
    <property type="entry name" value="RFBJ PROTEIN"/>
    <property type="match status" value="1"/>
</dbReference>
<accession>A0A518CN03</accession>
<sequence>MNEANQPSCQSDEDILVTDQALYSQEWYVQLVRQLGRSVCEQLGVYAIPPDLLLSVVIPVYNEEATVADLLRRVIRSPIRKQIILVDDCSTDGSYPLLQIVQEQLSSSDCEIIVEQHERNLGKGAALRTGFAKATGDIVLIQDADLEYNPEEYPRLIQPIVEDRADVVYGSRFLGDHPHRVLYFWHYIANKFLTLLSNCFTDLNLTDMETCYKIFRKEVIKDVLPGLKQNRFGFEPEITAKVARRRYRVYEMSISYSGRTYEQGKKIGWKDGLQALWCIVRYGLAD</sequence>
<name>A0A518CN03_9PLAN</name>
<evidence type="ECO:0000313" key="3">
    <source>
        <dbReference type="Proteomes" id="UP000317178"/>
    </source>
</evidence>
<keyword evidence="2" id="KW-0808">Transferase</keyword>
<evidence type="ECO:0000259" key="1">
    <source>
        <dbReference type="Pfam" id="PF00535"/>
    </source>
</evidence>
<dbReference type="SUPFAM" id="SSF53448">
    <property type="entry name" value="Nucleotide-diphospho-sugar transferases"/>
    <property type="match status" value="1"/>
</dbReference>
<dbReference type="InterPro" id="IPR029044">
    <property type="entry name" value="Nucleotide-diphossugar_trans"/>
</dbReference>